<gene>
    <name evidence="3" type="ORF">R4146_08420</name>
</gene>
<keyword evidence="4" id="KW-1185">Reference proteome</keyword>
<feature type="region of interest" description="Disordered" evidence="1">
    <location>
        <begin position="167"/>
        <end position="189"/>
    </location>
</feature>
<organism evidence="3 4">
    <name type="scientific">Nicoliella lavandulae</name>
    <dbReference type="NCBI Taxonomy" id="3082954"/>
    <lineage>
        <taxon>Bacteria</taxon>
        <taxon>Bacillati</taxon>
        <taxon>Bacillota</taxon>
        <taxon>Bacilli</taxon>
        <taxon>Lactobacillales</taxon>
        <taxon>Lactobacillaceae</taxon>
        <taxon>Nicoliella</taxon>
    </lineage>
</organism>
<evidence type="ECO:0000313" key="4">
    <source>
        <dbReference type="Proteomes" id="UP001370590"/>
    </source>
</evidence>
<keyword evidence="2" id="KW-0472">Membrane</keyword>
<evidence type="ECO:0000256" key="1">
    <source>
        <dbReference type="SAM" id="MobiDB-lite"/>
    </source>
</evidence>
<evidence type="ECO:0000313" key="3">
    <source>
        <dbReference type="EMBL" id="MEJ6401159.1"/>
    </source>
</evidence>
<feature type="transmembrane region" description="Helical" evidence="2">
    <location>
        <begin position="53"/>
        <end position="74"/>
    </location>
</feature>
<dbReference type="EMBL" id="JAWMWH010000003">
    <property type="protein sequence ID" value="MEJ6401159.1"/>
    <property type="molecule type" value="Genomic_DNA"/>
</dbReference>
<evidence type="ECO:0000256" key="2">
    <source>
        <dbReference type="SAM" id="Phobius"/>
    </source>
</evidence>
<feature type="compositionally biased region" description="Basic and acidic residues" evidence="1">
    <location>
        <begin position="175"/>
        <end position="189"/>
    </location>
</feature>
<reference evidence="3 4" key="1">
    <citation type="submission" date="2023-10" db="EMBL/GenBank/DDBJ databases">
        <title>Nicoliella lavandulae sp. nov. isolated from Lavandula angustifolia flowers.</title>
        <authorList>
            <person name="Alcantara C."/>
            <person name="Zuniga M."/>
            <person name="Landete J.M."/>
            <person name="Monedero V."/>
        </authorList>
    </citation>
    <scope>NUCLEOTIDE SEQUENCE [LARGE SCALE GENOMIC DNA]</scope>
    <source>
        <strain evidence="3 4">Es01</strain>
    </source>
</reference>
<dbReference type="Proteomes" id="UP001370590">
    <property type="component" value="Unassembled WGS sequence"/>
</dbReference>
<feature type="transmembrane region" description="Helical" evidence="2">
    <location>
        <begin position="86"/>
        <end position="104"/>
    </location>
</feature>
<proteinExistence type="predicted"/>
<feature type="transmembrane region" description="Helical" evidence="2">
    <location>
        <begin position="110"/>
        <end position="131"/>
    </location>
</feature>
<accession>A0ABU8SMQ7</accession>
<name>A0ABU8SMQ7_9LACO</name>
<feature type="transmembrane region" description="Helical" evidence="2">
    <location>
        <begin position="12"/>
        <end position="33"/>
    </location>
</feature>
<dbReference type="RefSeq" id="WP_339961001.1">
    <property type="nucleotide sequence ID" value="NZ_JAWMWH010000003.1"/>
</dbReference>
<keyword evidence="2" id="KW-0812">Transmembrane</keyword>
<comment type="caution">
    <text evidence="3">The sequence shown here is derived from an EMBL/GenBank/DDBJ whole genome shotgun (WGS) entry which is preliminary data.</text>
</comment>
<protein>
    <submittedName>
        <fullName evidence="3">Uncharacterized protein</fullName>
    </submittedName>
</protein>
<keyword evidence="2" id="KW-1133">Transmembrane helix</keyword>
<sequence>MDKKDKYTPKSARLIITLIVLIIELLLVMPAIITKMADALNASKASTTGIWVLVDLAIINLIWFITWLCTYYFANDYFIDVLKTRNVRMVLLILGVIFTLETVVNNNHALVAVFSLIAYLSLWAWFDYVFAHPDESDHVIKRTNQFVQNHRPVSRKDVEGMIDAKIKSFSSDNKSSSKSDSQTKNDAKQ</sequence>